<name>A0AB39Q5J3_9ACTN</name>
<dbReference type="PROSITE" id="PS50011">
    <property type="entry name" value="PROTEIN_KINASE_DOM"/>
    <property type="match status" value="1"/>
</dbReference>
<dbReference type="InterPro" id="IPR011009">
    <property type="entry name" value="Kinase-like_dom_sf"/>
</dbReference>
<dbReference type="PROSITE" id="PS00108">
    <property type="entry name" value="PROTEIN_KINASE_ST"/>
    <property type="match status" value="1"/>
</dbReference>
<keyword evidence="4" id="KW-0547">Nucleotide-binding</keyword>
<feature type="compositionally biased region" description="Basic and acidic residues" evidence="7">
    <location>
        <begin position="405"/>
        <end position="416"/>
    </location>
</feature>
<sequence>MGTVWRAVDETLGRQVAVKELRDFADEHDGDRLAGLRLRMQREARAAARIQHPGVVAVHDVTDHEGHPVIVMELIEGASLDDVVRRQGALDPRHAAEIGAKVLEALAAAHRAGVLHRDVKPANILLEHGGRVVLTDFGIAAIDDPDDADTNLTRSGELVGSLDYLAPERARGEQPGPPSDVWSLGATLYAAVEGGTPFRRTSTWSTITAIVTEPLPEPRQAGPLTPVLRALLAKDPTSRPDAAQAARLLTAIATDQPLPVSPDASGAVRPDPAGTMRLGRPVLRPPAPAGMFGPPPALNRDAAPFPAQPQGQLTGQPTAQSTAADADGRSSSAPRSRRSRSLTIAAAAAAVLLIVGGVTYLTIGADSDDNGGKGTVAAAAGGASSQADDNTPSQQPSSALASKPGGKDDKGGKEGKAAGGQGKSAADPAQSQVPAAKSPAASASPDGTEAAPSASASESAGSGPTYRLINTKSGKCLSLDNGGSAANGTRAVQWACNGGDEQRWYWSGPSSDTLKNVKTGKCLSIEGGGSTANGAQAVQSTCVTEWDAPEQRWSRATGGRLKNGKSARCLSIEGGGSTANGARAIQSTCITEWTAPEQQWKLTS</sequence>
<feature type="region of interest" description="Disordered" evidence="7">
    <location>
        <begin position="256"/>
        <end position="339"/>
    </location>
</feature>
<dbReference type="PROSITE" id="PS50231">
    <property type="entry name" value="RICIN_B_LECTIN"/>
    <property type="match status" value="1"/>
</dbReference>
<dbReference type="CDD" id="cd00161">
    <property type="entry name" value="beta-trefoil_Ricin-like"/>
    <property type="match status" value="1"/>
</dbReference>
<dbReference type="PANTHER" id="PTHR43289:SF6">
    <property type="entry name" value="SERINE_THREONINE-PROTEIN KINASE NEKL-3"/>
    <property type="match status" value="1"/>
</dbReference>
<dbReference type="InterPro" id="IPR008271">
    <property type="entry name" value="Ser/Thr_kinase_AS"/>
</dbReference>
<keyword evidence="5" id="KW-0418">Kinase</keyword>
<feature type="transmembrane region" description="Helical" evidence="8">
    <location>
        <begin position="342"/>
        <end position="363"/>
    </location>
</feature>
<dbReference type="SUPFAM" id="SSF56112">
    <property type="entry name" value="Protein kinase-like (PK-like)"/>
    <property type="match status" value="1"/>
</dbReference>
<dbReference type="SUPFAM" id="SSF50370">
    <property type="entry name" value="Ricin B-like lectins"/>
    <property type="match status" value="1"/>
</dbReference>
<proteinExistence type="predicted"/>
<dbReference type="CDD" id="cd14014">
    <property type="entry name" value="STKc_PknB_like"/>
    <property type="match status" value="1"/>
</dbReference>
<organism evidence="10">
    <name type="scientific">Streptomyces sp. R28</name>
    <dbReference type="NCBI Taxonomy" id="3238628"/>
    <lineage>
        <taxon>Bacteria</taxon>
        <taxon>Bacillati</taxon>
        <taxon>Actinomycetota</taxon>
        <taxon>Actinomycetes</taxon>
        <taxon>Kitasatosporales</taxon>
        <taxon>Streptomycetaceae</taxon>
        <taxon>Streptomyces</taxon>
    </lineage>
</organism>
<dbReference type="EMBL" id="CP163439">
    <property type="protein sequence ID" value="XDQ36668.1"/>
    <property type="molecule type" value="Genomic_DNA"/>
</dbReference>
<evidence type="ECO:0000256" key="2">
    <source>
        <dbReference type="ARBA" id="ARBA00022527"/>
    </source>
</evidence>
<dbReference type="PANTHER" id="PTHR43289">
    <property type="entry name" value="MITOGEN-ACTIVATED PROTEIN KINASE KINASE KINASE 20-RELATED"/>
    <property type="match status" value="1"/>
</dbReference>
<evidence type="ECO:0000259" key="9">
    <source>
        <dbReference type="PROSITE" id="PS50011"/>
    </source>
</evidence>
<evidence type="ECO:0000256" key="7">
    <source>
        <dbReference type="SAM" id="MobiDB-lite"/>
    </source>
</evidence>
<keyword evidence="8" id="KW-0812">Transmembrane</keyword>
<dbReference type="GO" id="GO:0004674">
    <property type="term" value="F:protein serine/threonine kinase activity"/>
    <property type="evidence" value="ECO:0007669"/>
    <property type="project" value="UniProtKB-KW"/>
</dbReference>
<dbReference type="AlphaFoldDB" id="A0AB39Q5J3"/>
<protein>
    <recommendedName>
        <fullName evidence="1">non-specific serine/threonine protein kinase</fullName>
        <ecNumber evidence="1">2.7.11.1</ecNumber>
    </recommendedName>
</protein>
<keyword evidence="6" id="KW-0067">ATP-binding</keyword>
<dbReference type="Gene3D" id="2.80.10.50">
    <property type="match status" value="2"/>
</dbReference>
<evidence type="ECO:0000313" key="10">
    <source>
        <dbReference type="EMBL" id="XDQ36668.1"/>
    </source>
</evidence>
<evidence type="ECO:0000256" key="1">
    <source>
        <dbReference type="ARBA" id="ARBA00012513"/>
    </source>
</evidence>
<dbReference type="Pfam" id="PF00069">
    <property type="entry name" value="Pkinase"/>
    <property type="match status" value="1"/>
</dbReference>
<accession>A0AB39Q5J3</accession>
<dbReference type="RefSeq" id="WP_369171306.1">
    <property type="nucleotide sequence ID" value="NZ_CP163439.1"/>
</dbReference>
<dbReference type="InterPro" id="IPR000719">
    <property type="entry name" value="Prot_kinase_dom"/>
</dbReference>
<dbReference type="Gene3D" id="3.30.200.20">
    <property type="entry name" value="Phosphorylase Kinase, domain 1"/>
    <property type="match status" value="1"/>
</dbReference>
<keyword evidence="2" id="KW-0723">Serine/threonine-protein kinase</keyword>
<feature type="compositionally biased region" description="Pro residues" evidence="7">
    <location>
        <begin position="283"/>
        <end position="297"/>
    </location>
</feature>
<keyword evidence="8" id="KW-0472">Membrane</keyword>
<evidence type="ECO:0000256" key="4">
    <source>
        <dbReference type="ARBA" id="ARBA00022741"/>
    </source>
</evidence>
<feature type="domain" description="Protein kinase" evidence="9">
    <location>
        <begin position="1"/>
        <end position="252"/>
    </location>
</feature>
<dbReference type="SMART" id="SM00458">
    <property type="entry name" value="RICIN"/>
    <property type="match status" value="1"/>
</dbReference>
<feature type="compositionally biased region" description="Polar residues" evidence="7">
    <location>
        <begin position="309"/>
        <end position="323"/>
    </location>
</feature>
<dbReference type="Gene3D" id="1.10.510.10">
    <property type="entry name" value="Transferase(Phosphotransferase) domain 1"/>
    <property type="match status" value="1"/>
</dbReference>
<gene>
    <name evidence="10" type="ORF">AB5J49_26875</name>
</gene>
<evidence type="ECO:0000256" key="8">
    <source>
        <dbReference type="SAM" id="Phobius"/>
    </source>
</evidence>
<dbReference type="GO" id="GO:0005524">
    <property type="term" value="F:ATP binding"/>
    <property type="evidence" value="ECO:0007669"/>
    <property type="project" value="UniProtKB-KW"/>
</dbReference>
<feature type="region of interest" description="Disordered" evidence="7">
    <location>
        <begin position="376"/>
        <end position="466"/>
    </location>
</feature>
<dbReference type="Pfam" id="PF00652">
    <property type="entry name" value="Ricin_B_lectin"/>
    <property type="match status" value="1"/>
</dbReference>
<feature type="compositionally biased region" description="Polar residues" evidence="7">
    <location>
        <begin position="384"/>
        <end position="400"/>
    </location>
</feature>
<keyword evidence="3" id="KW-0808">Transferase</keyword>
<evidence type="ECO:0000256" key="3">
    <source>
        <dbReference type="ARBA" id="ARBA00022679"/>
    </source>
</evidence>
<dbReference type="InterPro" id="IPR035992">
    <property type="entry name" value="Ricin_B-like_lectins"/>
</dbReference>
<dbReference type="SMART" id="SM00220">
    <property type="entry name" value="S_TKc"/>
    <property type="match status" value="1"/>
</dbReference>
<dbReference type="InterPro" id="IPR000772">
    <property type="entry name" value="Ricin_B_lectin"/>
</dbReference>
<keyword evidence="8" id="KW-1133">Transmembrane helix</keyword>
<evidence type="ECO:0000256" key="6">
    <source>
        <dbReference type="ARBA" id="ARBA00022840"/>
    </source>
</evidence>
<dbReference type="EC" id="2.7.11.1" evidence="1"/>
<reference evidence="10" key="1">
    <citation type="submission" date="2024-07" db="EMBL/GenBank/DDBJ databases">
        <authorList>
            <person name="Yu S.T."/>
        </authorList>
    </citation>
    <scope>NUCLEOTIDE SEQUENCE</scope>
    <source>
        <strain evidence="10">R28</strain>
    </source>
</reference>
<evidence type="ECO:0000256" key="5">
    <source>
        <dbReference type="ARBA" id="ARBA00022777"/>
    </source>
</evidence>
<feature type="compositionally biased region" description="Low complexity" evidence="7">
    <location>
        <begin position="423"/>
        <end position="464"/>
    </location>
</feature>